<name>A0A8K0GBH3_IGNLU</name>
<feature type="non-terminal residue" evidence="2">
    <location>
        <position position="172"/>
    </location>
</feature>
<organism evidence="2 3">
    <name type="scientific">Ignelater luminosus</name>
    <name type="common">Cucubano</name>
    <name type="synonym">Pyrophorus luminosus</name>
    <dbReference type="NCBI Taxonomy" id="2038154"/>
    <lineage>
        <taxon>Eukaryota</taxon>
        <taxon>Metazoa</taxon>
        <taxon>Ecdysozoa</taxon>
        <taxon>Arthropoda</taxon>
        <taxon>Hexapoda</taxon>
        <taxon>Insecta</taxon>
        <taxon>Pterygota</taxon>
        <taxon>Neoptera</taxon>
        <taxon>Endopterygota</taxon>
        <taxon>Coleoptera</taxon>
        <taxon>Polyphaga</taxon>
        <taxon>Elateriformia</taxon>
        <taxon>Elateroidea</taxon>
        <taxon>Elateridae</taxon>
        <taxon>Agrypninae</taxon>
        <taxon>Pyrophorini</taxon>
        <taxon>Ignelater</taxon>
    </lineage>
</organism>
<protein>
    <submittedName>
        <fullName evidence="2">Uncharacterized protein</fullName>
    </submittedName>
</protein>
<sequence>YSQKVIVTLLTLNFTTVKIVPSCLTAMKRAVRTSKMLRDNATEKKTAQAGEELTRILYNGEKGESIDRLPPTSGAAKMHFLGIYHQVQTWQGNNLLLENCGWKIDNNSLWPIATLLPPAPLLNLITCSCAKGCGEKCSCKKSGLNCTKLCAAVLAAPMRWMQYLMTIMMTGK</sequence>
<proteinExistence type="predicted"/>
<dbReference type="AlphaFoldDB" id="A0A8K0GBH3"/>
<keyword evidence="1" id="KW-1133">Transmembrane helix</keyword>
<feature type="transmembrane region" description="Helical" evidence="1">
    <location>
        <begin position="6"/>
        <end position="27"/>
    </location>
</feature>
<keyword evidence="1" id="KW-0812">Transmembrane</keyword>
<dbReference type="EMBL" id="VTPC01008487">
    <property type="protein sequence ID" value="KAF2892786.1"/>
    <property type="molecule type" value="Genomic_DNA"/>
</dbReference>
<evidence type="ECO:0000313" key="2">
    <source>
        <dbReference type="EMBL" id="KAF2892786.1"/>
    </source>
</evidence>
<gene>
    <name evidence="2" type="ORF">ILUMI_13388</name>
</gene>
<keyword evidence="3" id="KW-1185">Reference proteome</keyword>
<reference evidence="2" key="1">
    <citation type="submission" date="2019-08" db="EMBL/GenBank/DDBJ databases">
        <title>The genome of the North American firefly Photinus pyralis.</title>
        <authorList>
            <consortium name="Photinus pyralis genome working group"/>
            <person name="Fallon T.R."/>
            <person name="Sander Lower S.E."/>
            <person name="Weng J.-K."/>
        </authorList>
    </citation>
    <scope>NUCLEOTIDE SEQUENCE</scope>
    <source>
        <strain evidence="2">TRF0915ILg1</strain>
        <tissue evidence="2">Whole body</tissue>
    </source>
</reference>
<dbReference type="Proteomes" id="UP000801492">
    <property type="component" value="Unassembled WGS sequence"/>
</dbReference>
<accession>A0A8K0GBH3</accession>
<evidence type="ECO:0000313" key="3">
    <source>
        <dbReference type="Proteomes" id="UP000801492"/>
    </source>
</evidence>
<evidence type="ECO:0000256" key="1">
    <source>
        <dbReference type="SAM" id="Phobius"/>
    </source>
</evidence>
<comment type="caution">
    <text evidence="2">The sequence shown here is derived from an EMBL/GenBank/DDBJ whole genome shotgun (WGS) entry which is preliminary data.</text>
</comment>
<keyword evidence="1" id="KW-0472">Membrane</keyword>